<organism evidence="1 2">
    <name type="scientific">Grifola frondosa</name>
    <name type="common">Maitake</name>
    <name type="synonym">Polyporus frondosus</name>
    <dbReference type="NCBI Taxonomy" id="5627"/>
    <lineage>
        <taxon>Eukaryota</taxon>
        <taxon>Fungi</taxon>
        <taxon>Dikarya</taxon>
        <taxon>Basidiomycota</taxon>
        <taxon>Agaricomycotina</taxon>
        <taxon>Agaricomycetes</taxon>
        <taxon>Polyporales</taxon>
        <taxon>Grifolaceae</taxon>
        <taxon>Grifola</taxon>
    </lineage>
</organism>
<accession>A0A1C7LNR3</accession>
<dbReference type="AlphaFoldDB" id="A0A1C7LNR3"/>
<proteinExistence type="predicted"/>
<gene>
    <name evidence="1" type="ORF">A0H81_14050</name>
</gene>
<dbReference type="EMBL" id="LUGG01000038">
    <property type="protein sequence ID" value="OBZ65856.1"/>
    <property type="molecule type" value="Genomic_DNA"/>
</dbReference>
<protein>
    <submittedName>
        <fullName evidence="1">Uncharacterized protein</fullName>
    </submittedName>
</protein>
<sequence>MAAQSLKALRRIAFSVNALRAGLLHHERRRPKRPSTPPWMSLPCYYPHPYLFPHSAATRLPDRTTDHFGGRACNVTASVHPSIHPSRPTYPSSAALHKYYATS</sequence>
<name>A0A1C7LNR3_GRIFR</name>
<evidence type="ECO:0000313" key="1">
    <source>
        <dbReference type="EMBL" id="OBZ65856.1"/>
    </source>
</evidence>
<keyword evidence="2" id="KW-1185">Reference proteome</keyword>
<dbReference type="Proteomes" id="UP000092993">
    <property type="component" value="Unassembled WGS sequence"/>
</dbReference>
<evidence type="ECO:0000313" key="2">
    <source>
        <dbReference type="Proteomes" id="UP000092993"/>
    </source>
</evidence>
<reference evidence="1 2" key="1">
    <citation type="submission" date="2016-03" db="EMBL/GenBank/DDBJ databases">
        <title>Whole genome sequencing of Grifola frondosa 9006-11.</title>
        <authorList>
            <person name="Min B."/>
            <person name="Park H."/>
            <person name="Kim J.-G."/>
            <person name="Cho H."/>
            <person name="Oh Y.-L."/>
            <person name="Kong W.-S."/>
            <person name="Choi I.-G."/>
        </authorList>
    </citation>
    <scope>NUCLEOTIDE SEQUENCE [LARGE SCALE GENOMIC DNA]</scope>
    <source>
        <strain evidence="1 2">9006-11</strain>
    </source>
</reference>
<comment type="caution">
    <text evidence="1">The sequence shown here is derived from an EMBL/GenBank/DDBJ whole genome shotgun (WGS) entry which is preliminary data.</text>
</comment>